<dbReference type="GO" id="GO:0016705">
    <property type="term" value="F:oxidoreductase activity, acting on paired donors, with incorporation or reduction of molecular oxygen"/>
    <property type="evidence" value="ECO:0007669"/>
    <property type="project" value="UniProtKB-ARBA"/>
</dbReference>
<evidence type="ECO:0000313" key="5">
    <source>
        <dbReference type="EMBL" id="CAH1434952.1"/>
    </source>
</evidence>
<keyword evidence="2 3" id="KW-0408">Iron</keyword>
<dbReference type="InterPro" id="IPR027443">
    <property type="entry name" value="IPNS-like_sf"/>
</dbReference>
<organism evidence="5 6">
    <name type="scientific">Lactuca virosa</name>
    <dbReference type="NCBI Taxonomy" id="75947"/>
    <lineage>
        <taxon>Eukaryota</taxon>
        <taxon>Viridiplantae</taxon>
        <taxon>Streptophyta</taxon>
        <taxon>Embryophyta</taxon>
        <taxon>Tracheophyta</taxon>
        <taxon>Spermatophyta</taxon>
        <taxon>Magnoliopsida</taxon>
        <taxon>eudicotyledons</taxon>
        <taxon>Gunneridae</taxon>
        <taxon>Pentapetalae</taxon>
        <taxon>asterids</taxon>
        <taxon>campanulids</taxon>
        <taxon>Asterales</taxon>
        <taxon>Asteraceae</taxon>
        <taxon>Cichorioideae</taxon>
        <taxon>Cichorieae</taxon>
        <taxon>Lactucinae</taxon>
        <taxon>Lactuca</taxon>
    </lineage>
</organism>
<protein>
    <recommendedName>
        <fullName evidence="4">Fe2OG dioxygenase domain-containing protein</fullName>
    </recommendedName>
</protein>
<dbReference type="PRINTS" id="PR00682">
    <property type="entry name" value="IPNSYNTHASE"/>
</dbReference>
<dbReference type="Proteomes" id="UP001157418">
    <property type="component" value="Unassembled WGS sequence"/>
</dbReference>
<dbReference type="PANTHER" id="PTHR47990">
    <property type="entry name" value="2-OXOGLUTARATE (2OG) AND FE(II)-DEPENDENT OXYGENASE SUPERFAMILY PROTEIN-RELATED"/>
    <property type="match status" value="1"/>
</dbReference>
<proteinExistence type="inferred from homology"/>
<evidence type="ECO:0000313" key="6">
    <source>
        <dbReference type="Proteomes" id="UP001157418"/>
    </source>
</evidence>
<dbReference type="InterPro" id="IPR026992">
    <property type="entry name" value="DIOX_N"/>
</dbReference>
<dbReference type="Pfam" id="PF03171">
    <property type="entry name" value="2OG-FeII_Oxy"/>
    <property type="match status" value="1"/>
</dbReference>
<keyword evidence="1 3" id="KW-0479">Metal-binding</keyword>
<dbReference type="AlphaFoldDB" id="A0AAU9N7Z3"/>
<comment type="similarity">
    <text evidence="3">Belongs to the iron/ascorbate-dependent oxidoreductase family.</text>
</comment>
<dbReference type="InterPro" id="IPR050231">
    <property type="entry name" value="Iron_ascorbate_oxido_reductase"/>
</dbReference>
<dbReference type="InterPro" id="IPR005123">
    <property type="entry name" value="Oxoglu/Fe-dep_dioxygenase_dom"/>
</dbReference>
<accession>A0AAU9N7Z3</accession>
<reference evidence="5 6" key="1">
    <citation type="submission" date="2022-01" db="EMBL/GenBank/DDBJ databases">
        <authorList>
            <person name="Xiong W."/>
            <person name="Schranz E."/>
        </authorList>
    </citation>
    <scope>NUCLEOTIDE SEQUENCE [LARGE SCALE GENOMIC DNA]</scope>
</reference>
<sequence>MVVATQVNPIRMEKIREVDIPVIDLSCSRSKVAKLIVKACEEYGFFKVINHGVSHHITKEMEDESFEFFDKPLPEKELVGSANPFGYGSKNIGLSGDTGELEYLLLPTNQNAIAQTSKFSYAWASLTKTHKGYHLSKALSIKNFNNNSQCRLTLWVTMCVVSSYVKSVRELACEILELIAEGLGVPHSLFSHFVRHFDSDSLLRLNHYPPVTHSFHHGNIGFGEHSDPQIITLLRSNDAPGLQISLRNGLWLPVSPDPHAFCVNIGDILQAMTNGRFVSVRHRAMANLLPNQSRLSMVFFGAPPPEATIACPPQLLKRNKPIYKTFTWSEYKSHTYAHRLGETRLDHFKIT</sequence>
<evidence type="ECO:0000259" key="4">
    <source>
        <dbReference type="PROSITE" id="PS51471"/>
    </source>
</evidence>
<dbReference type="EMBL" id="CAKMRJ010004101">
    <property type="protein sequence ID" value="CAH1434952.1"/>
    <property type="molecule type" value="Genomic_DNA"/>
</dbReference>
<dbReference type="Gene3D" id="2.60.120.330">
    <property type="entry name" value="B-lactam Antibiotic, Isopenicillin N Synthase, Chain"/>
    <property type="match status" value="1"/>
</dbReference>
<dbReference type="SUPFAM" id="SSF51197">
    <property type="entry name" value="Clavaminate synthase-like"/>
    <property type="match status" value="1"/>
</dbReference>
<evidence type="ECO:0000256" key="1">
    <source>
        <dbReference type="ARBA" id="ARBA00022723"/>
    </source>
</evidence>
<keyword evidence="6" id="KW-1185">Reference proteome</keyword>
<evidence type="ECO:0000256" key="2">
    <source>
        <dbReference type="ARBA" id="ARBA00023004"/>
    </source>
</evidence>
<evidence type="ECO:0000256" key="3">
    <source>
        <dbReference type="RuleBase" id="RU003682"/>
    </source>
</evidence>
<name>A0AAU9N7Z3_9ASTR</name>
<dbReference type="Pfam" id="PF14226">
    <property type="entry name" value="DIOX_N"/>
    <property type="match status" value="1"/>
</dbReference>
<dbReference type="PROSITE" id="PS51471">
    <property type="entry name" value="FE2OG_OXY"/>
    <property type="match status" value="1"/>
</dbReference>
<comment type="caution">
    <text evidence="5">The sequence shown here is derived from an EMBL/GenBank/DDBJ whole genome shotgun (WGS) entry which is preliminary data.</text>
</comment>
<dbReference type="InterPro" id="IPR044861">
    <property type="entry name" value="IPNS-like_FE2OG_OXY"/>
</dbReference>
<keyword evidence="3" id="KW-0560">Oxidoreductase</keyword>
<gene>
    <name evidence="5" type="ORF">LVIROSA_LOCUS21425</name>
</gene>
<feature type="domain" description="Fe2OG dioxygenase" evidence="4">
    <location>
        <begin position="198"/>
        <end position="303"/>
    </location>
</feature>
<dbReference type="GO" id="GO:0046872">
    <property type="term" value="F:metal ion binding"/>
    <property type="evidence" value="ECO:0007669"/>
    <property type="project" value="UniProtKB-KW"/>
</dbReference>